<dbReference type="EMBL" id="VIEB01000135">
    <property type="protein sequence ID" value="TQE04719.1"/>
    <property type="molecule type" value="Genomic_DNA"/>
</dbReference>
<accession>A0A540N145</accession>
<protein>
    <submittedName>
        <fullName evidence="1">Uncharacterized protein</fullName>
    </submittedName>
</protein>
<gene>
    <name evidence="1" type="ORF">C1H46_009702</name>
</gene>
<organism evidence="1 2">
    <name type="scientific">Malus baccata</name>
    <name type="common">Siberian crab apple</name>
    <name type="synonym">Pyrus baccata</name>
    <dbReference type="NCBI Taxonomy" id="106549"/>
    <lineage>
        <taxon>Eukaryota</taxon>
        <taxon>Viridiplantae</taxon>
        <taxon>Streptophyta</taxon>
        <taxon>Embryophyta</taxon>
        <taxon>Tracheophyta</taxon>
        <taxon>Spermatophyta</taxon>
        <taxon>Magnoliopsida</taxon>
        <taxon>eudicotyledons</taxon>
        <taxon>Gunneridae</taxon>
        <taxon>Pentapetalae</taxon>
        <taxon>rosids</taxon>
        <taxon>fabids</taxon>
        <taxon>Rosales</taxon>
        <taxon>Rosaceae</taxon>
        <taxon>Amygdaloideae</taxon>
        <taxon>Maleae</taxon>
        <taxon>Malus</taxon>
    </lineage>
</organism>
<dbReference type="Proteomes" id="UP000315295">
    <property type="component" value="Unassembled WGS sequence"/>
</dbReference>
<dbReference type="AlphaFoldDB" id="A0A540N145"/>
<sequence>MDQITSANTTFWSSCKASHTVAEPSTILLPHGGCPACSSSHPLTELHSVHHLCRYAPPITCRYLYIPPTPPSTISSLFAWYCLSHIDWPPPSPVGLKIHPGHAAIGLWVYRSLGLSDCGCAVI</sequence>
<comment type="caution">
    <text evidence="1">The sequence shown here is derived from an EMBL/GenBank/DDBJ whole genome shotgun (WGS) entry which is preliminary data.</text>
</comment>
<name>A0A540N145_MALBA</name>
<evidence type="ECO:0000313" key="2">
    <source>
        <dbReference type="Proteomes" id="UP000315295"/>
    </source>
</evidence>
<keyword evidence="2" id="KW-1185">Reference proteome</keyword>
<evidence type="ECO:0000313" key="1">
    <source>
        <dbReference type="EMBL" id="TQE04719.1"/>
    </source>
</evidence>
<proteinExistence type="predicted"/>
<reference evidence="1 2" key="1">
    <citation type="journal article" date="2019" name="G3 (Bethesda)">
        <title>Sequencing of a Wild Apple (Malus baccata) Genome Unravels the Differences Between Cultivated and Wild Apple Species Regarding Disease Resistance and Cold Tolerance.</title>
        <authorList>
            <person name="Chen X."/>
        </authorList>
    </citation>
    <scope>NUCLEOTIDE SEQUENCE [LARGE SCALE GENOMIC DNA]</scope>
    <source>
        <strain evidence="2">cv. Shandingzi</strain>
        <tissue evidence="1">Leaves</tissue>
    </source>
</reference>